<comment type="caution">
    <text evidence="1">The sequence shown here is derived from an EMBL/GenBank/DDBJ whole genome shotgun (WGS) entry which is preliminary data.</text>
</comment>
<dbReference type="AlphaFoldDB" id="A0AA90UDP2"/>
<evidence type="ECO:0000313" key="2">
    <source>
        <dbReference type="Proteomes" id="UP000442105"/>
    </source>
</evidence>
<evidence type="ECO:0000313" key="1">
    <source>
        <dbReference type="EMBL" id="MQN11467.1"/>
    </source>
</evidence>
<proteinExistence type="predicted"/>
<dbReference type="Proteomes" id="UP000442105">
    <property type="component" value="Unassembled WGS sequence"/>
</dbReference>
<name>A0AA90UDP2_9BACT</name>
<organism evidence="1 2">
    <name type="scientific">Segatella copri</name>
    <dbReference type="NCBI Taxonomy" id="165179"/>
    <lineage>
        <taxon>Bacteria</taxon>
        <taxon>Pseudomonadati</taxon>
        <taxon>Bacteroidota</taxon>
        <taxon>Bacteroidia</taxon>
        <taxon>Bacteroidales</taxon>
        <taxon>Prevotellaceae</taxon>
        <taxon>Segatella</taxon>
    </lineage>
</organism>
<gene>
    <name evidence="1" type="ORF">F7D95_01255</name>
</gene>
<dbReference type="EMBL" id="VZCW01000032">
    <property type="protein sequence ID" value="MQN11467.1"/>
    <property type="molecule type" value="Genomic_DNA"/>
</dbReference>
<accession>A0AA90UDP2</accession>
<protein>
    <submittedName>
        <fullName evidence="1">Uncharacterized protein</fullName>
    </submittedName>
</protein>
<reference evidence="2" key="1">
    <citation type="submission" date="2019-09" db="EMBL/GenBank/DDBJ databases">
        <title>Distinct polysaccharide growth profiles of human intestinal Prevotella copri isolates.</title>
        <authorList>
            <person name="Fehlner-Peach H."/>
            <person name="Magnabosco C."/>
            <person name="Raghavan V."/>
            <person name="Scher J.U."/>
            <person name="Tett A."/>
            <person name="Cox L.M."/>
            <person name="Gottsegen C."/>
            <person name="Watters A."/>
            <person name="Wiltshire- Gordon J.D."/>
            <person name="Segata N."/>
            <person name="Bonneau R."/>
            <person name="Littman D.R."/>
        </authorList>
    </citation>
    <scope>NUCLEOTIDE SEQUENCE [LARGE SCALE GENOMIC DNA]</scope>
    <source>
        <strain evidence="2">iAQ1179</strain>
    </source>
</reference>
<dbReference type="Pfam" id="PF20012">
    <property type="entry name" value="GAP1-N1"/>
    <property type="match status" value="1"/>
</dbReference>
<sequence>MEDEDYMKWKSDWTEYVPVVGDDASYITTYRLPQSHYYVIAKSWYAPEMSRPGCVWTHSFILNFAEISRDFDFRGLLYLFRRPEKRLAGYDEPLDVDNHETLNQTFALDVFSLKEIVCLYKNLLQRTHEYYLVENQSLSYQILILSILQYLPVEAIADLYICSGTSANPTGSNSEMNLAFSGSFGCNLHDIIEENLLDSFNIGYVYFANAIKRQDTKVDKILRTFSSDIGGDARKLSTFGYLLYSLENPEEVTYKQILRQISNTFPCKDDGMKIKEAFLSDRVVELFTTMEAFYLDLCVNDYQNSIDFCEKYPYSTVAQNVSENFDNFQSFLSKVVNLDSISLYGQQLLQYIANKINVEWQQKLFEGNWSLYLSLLNLNPSWLYNTYWLDASKTRITILLSVFEKIDLSQFGEWSSLMNTILHLDVQLSYTINNALSTYYPDGVKDCLQYIQKGNNCKELCTFLCRKHIPSVILWMKTQYKYSKECVFFITSIVSPTSHEVKSGGSQPWFNMLSAIQELDEERLYVFLYQLSFNWTDRNALVMLKVSFWKLYNLCANDRFSNANITTLASYFAVLPPWQWWDNCKKMRKGLVKAMKQVGYHRSDIKNFTPSEDLNKTLLKIWDK</sequence>